<organism evidence="2 3">
    <name type="scientific">Candidatus Doudnabacteria bacterium RIFCSPLOWO2_02_FULL_48_13</name>
    <dbReference type="NCBI Taxonomy" id="1817845"/>
    <lineage>
        <taxon>Bacteria</taxon>
        <taxon>Candidatus Doudnaibacteriota</taxon>
    </lineage>
</organism>
<dbReference type="PANTHER" id="PTHR43245:SF13">
    <property type="entry name" value="UDP-D-APIOSE_UDP-D-XYLOSE SYNTHASE 2"/>
    <property type="match status" value="1"/>
</dbReference>
<reference evidence="2 3" key="1">
    <citation type="journal article" date="2016" name="Nat. Commun.">
        <title>Thousands of microbial genomes shed light on interconnected biogeochemical processes in an aquifer system.</title>
        <authorList>
            <person name="Anantharaman K."/>
            <person name="Brown C.T."/>
            <person name="Hug L.A."/>
            <person name="Sharon I."/>
            <person name="Castelle C.J."/>
            <person name="Probst A.J."/>
            <person name="Thomas B.C."/>
            <person name="Singh A."/>
            <person name="Wilkins M.J."/>
            <person name="Karaoz U."/>
            <person name="Brodie E.L."/>
            <person name="Williams K.H."/>
            <person name="Hubbard S.S."/>
            <person name="Banfield J.F."/>
        </authorList>
    </citation>
    <scope>NUCLEOTIDE SEQUENCE [LARGE SCALE GENOMIC DNA]</scope>
</reference>
<gene>
    <name evidence="2" type="ORF">A3J05_00555</name>
</gene>
<dbReference type="InterPro" id="IPR050177">
    <property type="entry name" value="Lipid_A_modif_metabolic_enz"/>
</dbReference>
<evidence type="ECO:0000259" key="1">
    <source>
        <dbReference type="Pfam" id="PF01370"/>
    </source>
</evidence>
<dbReference type="InterPro" id="IPR001509">
    <property type="entry name" value="Epimerase_deHydtase"/>
</dbReference>
<evidence type="ECO:0000313" key="3">
    <source>
        <dbReference type="Proteomes" id="UP000177235"/>
    </source>
</evidence>
<accession>A0A1F5QBW2</accession>
<dbReference type="Pfam" id="PF01370">
    <property type="entry name" value="Epimerase"/>
    <property type="match status" value="1"/>
</dbReference>
<feature type="domain" description="NAD-dependent epimerase/dehydratase" evidence="1">
    <location>
        <begin position="4"/>
        <end position="237"/>
    </location>
</feature>
<dbReference type="SUPFAM" id="SSF51735">
    <property type="entry name" value="NAD(P)-binding Rossmann-fold domains"/>
    <property type="match status" value="1"/>
</dbReference>
<dbReference type="Gene3D" id="3.40.50.720">
    <property type="entry name" value="NAD(P)-binding Rossmann-like Domain"/>
    <property type="match status" value="1"/>
</dbReference>
<proteinExistence type="predicted"/>
<dbReference type="PANTHER" id="PTHR43245">
    <property type="entry name" value="BIFUNCTIONAL POLYMYXIN RESISTANCE PROTEIN ARNA"/>
    <property type="match status" value="1"/>
</dbReference>
<dbReference type="AlphaFoldDB" id="A0A1F5QBW2"/>
<evidence type="ECO:0000313" key="2">
    <source>
        <dbReference type="EMBL" id="OGE99669.1"/>
    </source>
</evidence>
<dbReference type="Gene3D" id="3.90.25.10">
    <property type="entry name" value="UDP-galactose 4-epimerase, domain 1"/>
    <property type="match status" value="1"/>
</dbReference>
<dbReference type="InterPro" id="IPR036291">
    <property type="entry name" value="NAD(P)-bd_dom_sf"/>
</dbReference>
<comment type="caution">
    <text evidence="2">The sequence shown here is derived from an EMBL/GenBank/DDBJ whole genome shotgun (WGS) entry which is preliminary data.</text>
</comment>
<dbReference type="EMBL" id="MFFF01000018">
    <property type="protein sequence ID" value="OGE99669.1"/>
    <property type="molecule type" value="Genomic_DNA"/>
</dbReference>
<sequence length="303" mass="33066">MSKVLVTGGAGFIGSNLTDWLINAGHEAVVIDNLVTGKRENLNPKAKFIEVDITNYEAIAPHFAGVEVVFHTAALARIQPSIQNPLPYNETNITGTLNVLWAAKNAGVKKVVYSASSSAYGRDEDVALREDMDARPGSPYALQKYVGELYCQLFSKLYGLQTVCLRYFNVYGPRQITEGAYAAVIGIFLQQRKDGKPMTIVGDGTQRRDFTHIEDVVNANVLAWEKDVPPGDVINVGAGNNYSINEIANFIAGATVNTPERPGEYKTTLADNSKARELLGWAPTRELPEAIAQLLEQHGITKV</sequence>
<dbReference type="Proteomes" id="UP000177235">
    <property type="component" value="Unassembled WGS sequence"/>
</dbReference>
<protein>
    <recommendedName>
        <fullName evidence="1">NAD-dependent epimerase/dehydratase domain-containing protein</fullName>
    </recommendedName>
</protein>
<name>A0A1F5QBW2_9BACT</name>